<dbReference type="Pfam" id="PF19572">
    <property type="entry name" value="PorV"/>
    <property type="match status" value="1"/>
</dbReference>
<proteinExistence type="predicted"/>
<dbReference type="InterPro" id="IPR047799">
    <property type="entry name" value="T9SS_OM_PorV"/>
</dbReference>
<dbReference type="Gene3D" id="2.40.160.60">
    <property type="entry name" value="Outer membrane protein transport protein (OMPP1/FadL/TodX)"/>
    <property type="match status" value="2"/>
</dbReference>
<dbReference type="PATRIC" id="fig|1605367.3.peg.3334"/>
<sequence>MRNRLITLITLSLLSGSAFSQSITNNYRIVSSAVPFLTISPDSRAAAMGDAGVASTPDVNSVYWNTAKLAEIDNNAGINFSYAPWLRDLVGDMGLLNTSMYKKVGDGKAVTLGFTYFNQGLIEFTTNTGAFAGDFQSREFALAGGYAMKLGPDFSAGINLKFINSNLIGNQAVNGQVSKPAKSAAGDLSFYYHKDRPTDELKKTDVAFGLTLSNIGGKVNYGLDKEYFLPMNLKFGTAITVRPDESNQFNFLLDFNKLLVPTPQEDGTLPRYGTVEAIFKSFGDAPDGFGEEMREFTSSVGAEYLYQKLLAIRAGYFFEPISKGGRKYVTMGAGLKLKDLYGLDIAYLIPTTSGNPLANTWRITLNYNIPTKNISTTSVNDL</sequence>
<keyword evidence="1" id="KW-0732">Signal</keyword>
<feature type="chain" id="PRO_5006136548" description="Type IX secretion system protein PorV domain-containing protein" evidence="1">
    <location>
        <begin position="21"/>
        <end position="382"/>
    </location>
</feature>
<evidence type="ECO:0000256" key="1">
    <source>
        <dbReference type="SAM" id="SignalP"/>
    </source>
</evidence>
<gene>
    <name evidence="3" type="ORF">AFM12_09740</name>
</gene>
<dbReference type="NCBIfam" id="NF033709">
    <property type="entry name" value="PorV_fam"/>
    <property type="match status" value="1"/>
</dbReference>
<dbReference type="Proteomes" id="UP000050454">
    <property type="component" value="Unassembled WGS sequence"/>
</dbReference>
<dbReference type="InterPro" id="IPR045741">
    <property type="entry name" value="PorV"/>
</dbReference>
<name>A0A0P7C411_9BACT</name>
<feature type="domain" description="Type IX secretion system protein PorV" evidence="2">
    <location>
        <begin position="25"/>
        <end position="264"/>
    </location>
</feature>
<dbReference type="NCBIfam" id="NF033710">
    <property type="entry name" value="T9SS_OM_PorV"/>
    <property type="match status" value="1"/>
</dbReference>
<accession>A0A0P7C411</accession>
<keyword evidence="4" id="KW-1185">Reference proteome</keyword>
<protein>
    <recommendedName>
        <fullName evidence="2">Type IX secretion system protein PorV domain-containing protein</fullName>
    </recommendedName>
</protein>
<evidence type="ECO:0000313" key="4">
    <source>
        <dbReference type="Proteomes" id="UP000050454"/>
    </source>
</evidence>
<dbReference type="STRING" id="1605367.AFM12_09740"/>
<comment type="caution">
    <text evidence="3">The sequence shown here is derived from an EMBL/GenBank/DDBJ whole genome shotgun (WGS) entry which is preliminary data.</text>
</comment>
<dbReference type="RefSeq" id="WP_055147918.1">
    <property type="nucleotide sequence ID" value="NZ_JXSZ01000006.1"/>
</dbReference>
<evidence type="ECO:0000259" key="2">
    <source>
        <dbReference type="Pfam" id="PF19572"/>
    </source>
</evidence>
<reference evidence="3 4" key="1">
    <citation type="submission" date="2015-07" db="EMBL/GenBank/DDBJ databases">
        <title>The draft genome sequence of Leadbetterella sp. JN14-9.</title>
        <authorList>
            <person name="Liu Y."/>
            <person name="Du J."/>
            <person name="Shao Z."/>
        </authorList>
    </citation>
    <scope>NUCLEOTIDE SEQUENCE [LARGE SCALE GENOMIC DNA]</scope>
    <source>
        <strain evidence="3 4">JN14-9</strain>
    </source>
</reference>
<dbReference type="EMBL" id="LGTQ01000006">
    <property type="protein sequence ID" value="KPM49063.1"/>
    <property type="molecule type" value="Genomic_DNA"/>
</dbReference>
<dbReference type="AlphaFoldDB" id="A0A0P7C411"/>
<feature type="signal peptide" evidence="1">
    <location>
        <begin position="1"/>
        <end position="20"/>
    </location>
</feature>
<evidence type="ECO:0000313" key="3">
    <source>
        <dbReference type="EMBL" id="KPM49063.1"/>
    </source>
</evidence>
<organism evidence="3 4">
    <name type="scientific">Jiulongibacter sediminis</name>
    <dbReference type="NCBI Taxonomy" id="1605367"/>
    <lineage>
        <taxon>Bacteria</taxon>
        <taxon>Pseudomonadati</taxon>
        <taxon>Bacteroidota</taxon>
        <taxon>Cytophagia</taxon>
        <taxon>Cytophagales</taxon>
        <taxon>Leadbetterellaceae</taxon>
        <taxon>Jiulongibacter</taxon>
    </lineage>
</organism>